<dbReference type="PANTHER" id="PTHR33545">
    <property type="entry name" value="UPF0750 MEMBRANE PROTEIN YITT-RELATED"/>
    <property type="match status" value="1"/>
</dbReference>
<dbReference type="EMBL" id="WSRS01000046">
    <property type="protein sequence ID" value="MVX59164.1"/>
    <property type="molecule type" value="Genomic_DNA"/>
</dbReference>
<gene>
    <name evidence="8" type="ORF">E5983_05840</name>
</gene>
<proteinExistence type="predicted"/>
<keyword evidence="3 6" id="KW-0812">Transmembrane</keyword>
<evidence type="ECO:0000256" key="6">
    <source>
        <dbReference type="SAM" id="Phobius"/>
    </source>
</evidence>
<dbReference type="InterPro" id="IPR015867">
    <property type="entry name" value="N-reg_PII/ATP_PRibTrfase_C"/>
</dbReference>
<evidence type="ECO:0000256" key="1">
    <source>
        <dbReference type="ARBA" id="ARBA00004651"/>
    </source>
</evidence>
<reference evidence="8 9" key="1">
    <citation type="submission" date="2019-12" db="EMBL/GenBank/DDBJ databases">
        <title>Microbes associate with the intestines of laboratory mice.</title>
        <authorList>
            <person name="Navarre W."/>
            <person name="Wong E."/>
        </authorList>
    </citation>
    <scope>NUCLEOTIDE SEQUENCE [LARGE SCALE GENOMIC DNA]</scope>
    <source>
        <strain evidence="8 9">NM51_B2-22</strain>
    </source>
</reference>
<feature type="transmembrane region" description="Helical" evidence="6">
    <location>
        <begin position="39"/>
        <end position="58"/>
    </location>
</feature>
<comment type="caution">
    <text evidence="8">The sequence shown here is derived from an EMBL/GenBank/DDBJ whole genome shotgun (WGS) entry which is preliminary data.</text>
</comment>
<evidence type="ECO:0000313" key="9">
    <source>
        <dbReference type="Proteomes" id="UP000461595"/>
    </source>
</evidence>
<dbReference type="CDD" id="cd16380">
    <property type="entry name" value="YitT_C"/>
    <property type="match status" value="1"/>
</dbReference>
<dbReference type="RefSeq" id="WP_160332950.1">
    <property type="nucleotide sequence ID" value="NZ_WSRS01000046.1"/>
</dbReference>
<dbReference type="OrthoDB" id="2417289at2"/>
<dbReference type="PIRSF" id="PIRSF006483">
    <property type="entry name" value="Membrane_protein_YitT"/>
    <property type="match status" value="1"/>
</dbReference>
<evidence type="ECO:0000313" key="8">
    <source>
        <dbReference type="EMBL" id="MVX59164.1"/>
    </source>
</evidence>
<dbReference type="InterPro" id="IPR019264">
    <property type="entry name" value="DUF2179"/>
</dbReference>
<name>A0A7X3GAF9_9STRE</name>
<keyword evidence="4 6" id="KW-1133">Transmembrane helix</keyword>
<dbReference type="GO" id="GO:0005886">
    <property type="term" value="C:plasma membrane"/>
    <property type="evidence" value="ECO:0007669"/>
    <property type="project" value="UniProtKB-SubCell"/>
</dbReference>
<feature type="transmembrane region" description="Helical" evidence="6">
    <location>
        <begin position="181"/>
        <end position="198"/>
    </location>
</feature>
<feature type="transmembrane region" description="Helical" evidence="6">
    <location>
        <begin position="111"/>
        <end position="130"/>
    </location>
</feature>
<evidence type="ECO:0000256" key="3">
    <source>
        <dbReference type="ARBA" id="ARBA00022692"/>
    </source>
</evidence>
<dbReference type="InterPro" id="IPR051461">
    <property type="entry name" value="UPF0750_membrane"/>
</dbReference>
<dbReference type="InterPro" id="IPR003740">
    <property type="entry name" value="YitT"/>
</dbReference>
<accession>A0A7X3GAF9</accession>
<dbReference type="Gene3D" id="3.30.70.120">
    <property type="match status" value="1"/>
</dbReference>
<feature type="transmembrane region" description="Helical" evidence="6">
    <location>
        <begin position="142"/>
        <end position="161"/>
    </location>
</feature>
<comment type="subcellular location">
    <subcellularLocation>
        <location evidence="1">Cell membrane</location>
        <topology evidence="1">Multi-pass membrane protein</topology>
    </subcellularLocation>
</comment>
<organism evidence="8 9">
    <name type="scientific">Streptococcus danieliae</name>
    <dbReference type="NCBI Taxonomy" id="747656"/>
    <lineage>
        <taxon>Bacteria</taxon>
        <taxon>Bacillati</taxon>
        <taxon>Bacillota</taxon>
        <taxon>Bacilli</taxon>
        <taxon>Lactobacillales</taxon>
        <taxon>Streptococcaceae</taxon>
        <taxon>Streptococcus</taxon>
    </lineage>
</organism>
<sequence>MKRNKYYRAFRAWLDELGRRFHFIKLLQSISREKYDEKLSAAVLYGILSALAINFFYQPGHVYSSGATGLAQIIQVKLAIYGGLNLPLAAIYYAINIPLMVLAWRQIGPKFTIFTFITVSFSTLFMEWIPEVTLTPDPMINALFGGALMGLGIGLALRANISSGGMDVVILTIRKRTGRQVGNLSLALNGVIILMAGLSFGWPYAFYSLVTLFVSTRVTDLVFTKQRKMQAMIVTSYPERVIKGIHTALERGVTILNDAEGAYKHERKAVLITIITRAEYHEFKWIMRETDPEAFVTIADNVHTLGRFMEY</sequence>
<feature type="transmembrane region" description="Helical" evidence="6">
    <location>
        <begin position="78"/>
        <end position="104"/>
    </location>
</feature>
<feature type="domain" description="DUF2179" evidence="7">
    <location>
        <begin position="251"/>
        <end position="306"/>
    </location>
</feature>
<dbReference type="AlphaFoldDB" id="A0A7X3GAF9"/>
<dbReference type="Pfam" id="PF02588">
    <property type="entry name" value="YitT_membrane"/>
    <property type="match status" value="1"/>
</dbReference>
<evidence type="ECO:0000256" key="5">
    <source>
        <dbReference type="ARBA" id="ARBA00023136"/>
    </source>
</evidence>
<evidence type="ECO:0000256" key="2">
    <source>
        <dbReference type="ARBA" id="ARBA00022475"/>
    </source>
</evidence>
<keyword evidence="5 6" id="KW-0472">Membrane</keyword>
<dbReference type="Proteomes" id="UP000461595">
    <property type="component" value="Unassembled WGS sequence"/>
</dbReference>
<keyword evidence="2" id="KW-1003">Cell membrane</keyword>
<dbReference type="Pfam" id="PF10035">
    <property type="entry name" value="DUF2179"/>
    <property type="match status" value="1"/>
</dbReference>
<evidence type="ECO:0000256" key="4">
    <source>
        <dbReference type="ARBA" id="ARBA00022989"/>
    </source>
</evidence>
<evidence type="ECO:0000259" key="7">
    <source>
        <dbReference type="Pfam" id="PF10035"/>
    </source>
</evidence>
<protein>
    <submittedName>
        <fullName evidence="8">DUF2179 domain-containing protein</fullName>
    </submittedName>
</protein>
<dbReference type="PANTHER" id="PTHR33545:SF5">
    <property type="entry name" value="UPF0750 MEMBRANE PROTEIN YITT"/>
    <property type="match status" value="1"/>
</dbReference>